<gene>
    <name evidence="2" type="ordered locus">MAE_41200</name>
</gene>
<dbReference type="AlphaFoldDB" id="B0JR73"/>
<organism evidence="2 3">
    <name type="scientific">Microcystis aeruginosa (strain NIES-843 / IAM M-2473)</name>
    <dbReference type="NCBI Taxonomy" id="449447"/>
    <lineage>
        <taxon>Bacteria</taxon>
        <taxon>Bacillati</taxon>
        <taxon>Cyanobacteriota</taxon>
        <taxon>Cyanophyceae</taxon>
        <taxon>Oscillatoriophycideae</taxon>
        <taxon>Chroococcales</taxon>
        <taxon>Microcystaceae</taxon>
        <taxon>Microcystis</taxon>
    </lineage>
</organism>
<evidence type="ECO:0000313" key="3">
    <source>
        <dbReference type="Proteomes" id="UP000001510"/>
    </source>
</evidence>
<reference evidence="2 3" key="1">
    <citation type="journal article" date="2007" name="DNA Res.">
        <title>Complete genomic structure of the bloom-forming toxic cyanobacterium Microcystis aeruginosa NIES-843.</title>
        <authorList>
            <person name="Kaneko T."/>
            <person name="Nakajima N."/>
            <person name="Okamoto S."/>
            <person name="Suzuki I."/>
            <person name="Tanabe Y."/>
            <person name="Tamaoki M."/>
            <person name="Nakamura Y."/>
            <person name="Kasai F."/>
            <person name="Watanabe A."/>
            <person name="Kawashima K."/>
            <person name="Kishida Y."/>
            <person name="Ono A."/>
            <person name="Shimizu Y."/>
            <person name="Takahashi C."/>
            <person name="Minami C."/>
            <person name="Fujishiro T."/>
            <person name="Kohara M."/>
            <person name="Katoh M."/>
            <person name="Nakazaki N."/>
            <person name="Nakayama S."/>
            <person name="Yamada M."/>
            <person name="Tabata S."/>
            <person name="Watanabe M.M."/>
        </authorList>
    </citation>
    <scope>NUCLEOTIDE SEQUENCE [LARGE SCALE GENOMIC DNA]</scope>
    <source>
        <strain evidence="3">NIES-843 / IAM M-247</strain>
    </source>
</reference>
<proteinExistence type="predicted"/>
<dbReference type="STRING" id="449447.MAE_41200"/>
<sequence>MGKTLHPTCPPRCRGGWGGHTLPPPKNFLPQTLTITDQGRSVLSVYFELESRADRFFSPLTRVLPNAG</sequence>
<dbReference type="PaxDb" id="449447-MAE_41200"/>
<name>B0JR73_MICAN</name>
<keyword evidence="3" id="KW-1185">Reference proteome</keyword>
<feature type="region of interest" description="Disordered" evidence="1">
    <location>
        <begin position="1"/>
        <end position="21"/>
    </location>
</feature>
<dbReference type="Proteomes" id="UP000001510">
    <property type="component" value="Chromosome"/>
</dbReference>
<accession>B0JR73</accession>
<dbReference type="EMBL" id="AP009552">
    <property type="protein sequence ID" value="BAG03942.1"/>
    <property type="molecule type" value="Genomic_DNA"/>
</dbReference>
<evidence type="ECO:0000256" key="1">
    <source>
        <dbReference type="SAM" id="MobiDB-lite"/>
    </source>
</evidence>
<dbReference type="EnsemblBacteria" id="BAG03942">
    <property type="protein sequence ID" value="BAG03942"/>
    <property type="gene ID" value="MAE_41200"/>
</dbReference>
<protein>
    <submittedName>
        <fullName evidence="2">Uncharacterized protein</fullName>
    </submittedName>
</protein>
<evidence type="ECO:0000313" key="2">
    <source>
        <dbReference type="EMBL" id="BAG03942.1"/>
    </source>
</evidence>
<dbReference type="HOGENOM" id="CLU_2789265_0_0_3"/>
<dbReference type="KEGG" id="mar:MAE_41200"/>